<sequence>MKRILCLFWLVVVLGPPAIAQLLYQRVYGSAGDESWGYLTPVRSGGYLVVGTQQRLPTGPADEKLYLVRTNAQGDTLWTRRHKLPGFTGINVHGICENAAGQVLIAASGGDLNVGFLDQAMLVLLSPQGDTLWTRKTGGPTNDFYSSLLLGHDGNFVLTGTLNTFPQWLKVNAAGQVVAQTNIIYDAAETGGVGSLFKDNSGLGGYWVVNYKAVTGSARKFLHLTEAGVVDQTKPLYGSGYELIYAVAPLPNNGGYLMSVEGKLARFTSALDTVWTKDLRYSNGVVSGFASAQLVQPLSDGNCVLAGQFYDSGGYRVYLAKVSPAGQVLRDTVLFRGGGSETVRGLAVEPATGRYVFSGETAQGPRGGNDLFLGIHAPWRVLPARAPAHLYTAPLAAWPIPVASGHDALHLRAAQPLAGPLTLCDALGRQVRTWPAVRAATDAAGQEVSLAGVPAGLYLLHATDAAGRRYVARVLRE</sequence>
<dbReference type="PANTHER" id="PTHR42754:SF1">
    <property type="entry name" value="LIPOPROTEIN"/>
    <property type="match status" value="1"/>
</dbReference>
<dbReference type="PANTHER" id="PTHR42754">
    <property type="entry name" value="ENDOGLUCANASE"/>
    <property type="match status" value="1"/>
</dbReference>
<organism evidence="1 2">
    <name type="scientific">Hymenobacter busanensis</name>
    <dbReference type="NCBI Taxonomy" id="2607656"/>
    <lineage>
        <taxon>Bacteria</taxon>
        <taxon>Pseudomonadati</taxon>
        <taxon>Bacteroidota</taxon>
        <taxon>Cytophagia</taxon>
        <taxon>Cytophagales</taxon>
        <taxon>Hymenobacteraceae</taxon>
        <taxon>Hymenobacter</taxon>
    </lineage>
</organism>
<dbReference type="SUPFAM" id="SSF50998">
    <property type="entry name" value="Quinoprotein alcohol dehydrogenase-like"/>
    <property type="match status" value="1"/>
</dbReference>
<protein>
    <submittedName>
        <fullName evidence="1">Uncharacterized protein</fullName>
    </submittedName>
</protein>
<reference evidence="1 2" key="1">
    <citation type="submission" date="2019-09" db="EMBL/GenBank/DDBJ databases">
        <title>Genome sequence of Hymenobacter sp. M3.</title>
        <authorList>
            <person name="Srinivasan S."/>
        </authorList>
    </citation>
    <scope>NUCLEOTIDE SEQUENCE [LARGE SCALE GENOMIC DNA]</scope>
    <source>
        <strain evidence="1 2">M3</strain>
    </source>
</reference>
<dbReference type="EMBL" id="VTWU01000006">
    <property type="protein sequence ID" value="KAA9327660.1"/>
    <property type="molecule type" value="Genomic_DNA"/>
</dbReference>
<dbReference type="RefSeq" id="WP_151080107.1">
    <property type="nucleotide sequence ID" value="NZ_CP047647.1"/>
</dbReference>
<proteinExistence type="predicted"/>
<keyword evidence="2" id="KW-1185">Reference proteome</keyword>
<dbReference type="InterPro" id="IPR011047">
    <property type="entry name" value="Quinoprotein_ADH-like_sf"/>
</dbReference>
<name>A0A7L4ZX33_9BACT</name>
<accession>A0A7L4ZX33</accession>
<dbReference type="Proteomes" id="UP000326380">
    <property type="component" value="Unassembled WGS sequence"/>
</dbReference>
<gene>
    <name evidence="1" type="ORF">F0P96_16925</name>
</gene>
<dbReference type="AlphaFoldDB" id="A0A7L4ZX33"/>
<comment type="caution">
    <text evidence="1">The sequence shown here is derived from an EMBL/GenBank/DDBJ whole genome shotgun (WGS) entry which is preliminary data.</text>
</comment>
<evidence type="ECO:0000313" key="1">
    <source>
        <dbReference type="EMBL" id="KAA9327660.1"/>
    </source>
</evidence>
<evidence type="ECO:0000313" key="2">
    <source>
        <dbReference type="Proteomes" id="UP000326380"/>
    </source>
</evidence>